<keyword evidence="2 5" id="KW-0812">Transmembrane</keyword>
<name>A0A0H4VU49_9BACT</name>
<feature type="transmembrane region" description="Helical" evidence="5">
    <location>
        <begin position="394"/>
        <end position="417"/>
    </location>
</feature>
<evidence type="ECO:0000256" key="6">
    <source>
        <dbReference type="RuleBase" id="RU000320"/>
    </source>
</evidence>
<dbReference type="GO" id="GO:0008137">
    <property type="term" value="F:NADH dehydrogenase (ubiquinone) activity"/>
    <property type="evidence" value="ECO:0007669"/>
    <property type="project" value="InterPro"/>
</dbReference>
<keyword evidence="5" id="KW-0520">NAD</keyword>
<keyword evidence="5" id="KW-0813">Transport</keyword>
<sequence>MLAISSTQPAAIRESILQTVMGLQALVPEIILLAGFLLVLFLDLLPFPRLRRALSGFTFVLFLACLVWQTMQVMGQVSLVKGYLFQNMVWQDGLALAGGVFFSASALLSMLVLWTRSNLAAERNPTASEFYAVLLAVVLGLNLLLRSANLLMLFLSLELVSVGSYLLVFLWRNSARKTEAGLKYILYGMFASGLMLYGISFLYGLSGTLQFLEPGFWQALSTKPPLILTVAWGLVVAGLLFKLAGFPFQFWAPDVYEAAPTGVVAFFSTAPKLAAALVLLRVLQPQAKMLLTVNPSLLVLLQFITGLTLVLGTFTAIWQKNVKRLMAYSSVAHAGFLLMLLISGQPEAGGNVLFYATALLFGNMGFFLVIRVLEKAVGSVEMEDWSGVGRQYPWLGVVAAVFLLSLIGLPPTVGFMAKLLLFTQLWQAYEVTGNVVWMVLLLAGLLLTVVSLFYYVRVLFFLFFKRNESTQKLVFPVAGYVFLPLLCVPVLLFFFKADWLQRAIEHVLSL</sequence>
<feature type="transmembrane region" description="Helical" evidence="5">
    <location>
        <begin position="94"/>
        <end position="114"/>
    </location>
</feature>
<evidence type="ECO:0000313" key="8">
    <source>
        <dbReference type="EMBL" id="AKQ47467.1"/>
    </source>
</evidence>
<evidence type="ECO:0000256" key="2">
    <source>
        <dbReference type="ARBA" id="ARBA00022692"/>
    </source>
</evidence>
<feature type="transmembrane region" description="Helical" evidence="5">
    <location>
        <begin position="20"/>
        <end position="42"/>
    </location>
</feature>
<feature type="transmembrane region" description="Helical" evidence="5">
    <location>
        <begin position="54"/>
        <end position="74"/>
    </location>
</feature>
<feature type="transmembrane region" description="Helical" evidence="5">
    <location>
        <begin position="151"/>
        <end position="172"/>
    </location>
</feature>
<comment type="function">
    <text evidence="5">NDH-1 shuttles electrons from NADH, via FMN and iron-sulfur (Fe-S) centers, to quinones in the respiratory chain. The immediate electron acceptor for the enzyme in this species is believed to be a menaquinone. Couples the redox reaction to proton translocation (for every two electrons transferred, four hydrogen ions are translocated across the cytoplasmic membrane), and thus conserves the redox energy in a proton gradient.</text>
</comment>
<dbReference type="PATRIC" id="fig|1379910.4.peg.736"/>
<dbReference type="GO" id="GO:0012505">
    <property type="term" value="C:endomembrane system"/>
    <property type="evidence" value="ECO:0007669"/>
    <property type="project" value="UniProtKB-SubCell"/>
</dbReference>
<keyword evidence="4 5" id="KW-0472">Membrane</keyword>
<dbReference type="InterPro" id="IPR010096">
    <property type="entry name" value="NADH-Q_OxRdtase_suN/2"/>
</dbReference>
<dbReference type="STRING" id="1379910.TH63_03415"/>
<feature type="transmembrane region" description="Helical" evidence="5">
    <location>
        <begin position="226"/>
        <end position="251"/>
    </location>
</feature>
<keyword evidence="5" id="KW-0874">Quinone</keyword>
<dbReference type="AlphaFoldDB" id="A0A0H4VU49"/>
<keyword evidence="5" id="KW-1278">Translocase</keyword>
<feature type="transmembrane region" description="Helical" evidence="5">
    <location>
        <begin position="473"/>
        <end position="495"/>
    </location>
</feature>
<dbReference type="GO" id="GO:0042773">
    <property type="term" value="P:ATP synthesis coupled electron transport"/>
    <property type="evidence" value="ECO:0007669"/>
    <property type="project" value="InterPro"/>
</dbReference>
<evidence type="ECO:0000259" key="7">
    <source>
        <dbReference type="Pfam" id="PF00361"/>
    </source>
</evidence>
<dbReference type="Pfam" id="PF00361">
    <property type="entry name" value="Proton_antipo_M"/>
    <property type="match status" value="1"/>
</dbReference>
<gene>
    <name evidence="5" type="primary">nuoN</name>
    <name evidence="8" type="ORF">TH63_03415</name>
</gene>
<feature type="transmembrane region" description="Helical" evidence="5">
    <location>
        <begin position="263"/>
        <end position="283"/>
    </location>
</feature>
<comment type="subcellular location">
    <subcellularLocation>
        <location evidence="5">Cell membrane</location>
        <topology evidence="5">Multi-pass membrane protein</topology>
    </subcellularLocation>
    <subcellularLocation>
        <location evidence="1">Endomembrane system</location>
        <topology evidence="1">Multi-pass membrane protein</topology>
    </subcellularLocation>
    <subcellularLocation>
        <location evidence="6">Membrane</location>
        <topology evidence="6">Multi-pass membrane protein</topology>
    </subcellularLocation>
</comment>
<feature type="transmembrane region" description="Helical" evidence="5">
    <location>
        <begin position="295"/>
        <end position="318"/>
    </location>
</feature>
<keyword evidence="5" id="KW-1003">Cell membrane</keyword>
<feature type="transmembrane region" description="Helical" evidence="5">
    <location>
        <begin position="325"/>
        <end position="346"/>
    </location>
</feature>
<proteinExistence type="inferred from homology"/>
<dbReference type="HAMAP" id="MF_00445">
    <property type="entry name" value="NDH1_NuoN_1"/>
    <property type="match status" value="1"/>
</dbReference>
<dbReference type="GO" id="GO:0048038">
    <property type="term" value="F:quinone binding"/>
    <property type="evidence" value="ECO:0007669"/>
    <property type="project" value="UniProtKB-KW"/>
</dbReference>
<evidence type="ECO:0000256" key="4">
    <source>
        <dbReference type="ARBA" id="ARBA00023136"/>
    </source>
</evidence>
<feature type="transmembrane region" description="Helical" evidence="5">
    <location>
        <begin position="437"/>
        <end position="464"/>
    </location>
</feature>
<keyword evidence="9" id="KW-1185">Reference proteome</keyword>
<keyword evidence="3 5" id="KW-1133">Transmembrane helix</keyword>
<evidence type="ECO:0000256" key="5">
    <source>
        <dbReference type="HAMAP-Rule" id="MF_00445"/>
    </source>
</evidence>
<dbReference type="PRINTS" id="PR01437">
    <property type="entry name" value="NUOXDRDTASE4"/>
</dbReference>
<protein>
    <recommendedName>
        <fullName evidence="5">NADH-quinone oxidoreductase subunit N</fullName>
        <ecNumber evidence="5">7.1.1.-</ecNumber>
    </recommendedName>
    <alternativeName>
        <fullName evidence="5">NADH dehydrogenase I subunit N</fullName>
    </alternativeName>
    <alternativeName>
        <fullName evidence="5">NDH-1 subunit N</fullName>
    </alternativeName>
</protein>
<dbReference type="KEGG" id="ruf:TH63_03415"/>
<dbReference type="EMBL" id="CP010777">
    <property type="protein sequence ID" value="AKQ47467.1"/>
    <property type="molecule type" value="Genomic_DNA"/>
</dbReference>
<dbReference type="EC" id="7.1.1.-" evidence="5"/>
<evidence type="ECO:0000256" key="1">
    <source>
        <dbReference type="ARBA" id="ARBA00004127"/>
    </source>
</evidence>
<evidence type="ECO:0000256" key="3">
    <source>
        <dbReference type="ARBA" id="ARBA00022989"/>
    </source>
</evidence>
<dbReference type="GO" id="GO:0005886">
    <property type="term" value="C:plasma membrane"/>
    <property type="evidence" value="ECO:0007669"/>
    <property type="project" value="UniProtKB-SubCell"/>
</dbReference>
<evidence type="ECO:0000313" key="9">
    <source>
        <dbReference type="Proteomes" id="UP000036458"/>
    </source>
</evidence>
<comment type="subunit">
    <text evidence="5">NDH-1 is composed of 14 different subunits. Subunits NuoA, H, J, K, L, M, N constitute the membrane sector of the complex.</text>
</comment>
<organism evidence="8 9">
    <name type="scientific">Rufibacter radiotolerans</name>
    <dbReference type="NCBI Taxonomy" id="1379910"/>
    <lineage>
        <taxon>Bacteria</taxon>
        <taxon>Pseudomonadati</taxon>
        <taxon>Bacteroidota</taxon>
        <taxon>Cytophagia</taxon>
        <taxon>Cytophagales</taxon>
        <taxon>Hymenobacteraceae</taxon>
        <taxon>Rufibacter</taxon>
    </lineage>
</organism>
<reference evidence="8 9" key="1">
    <citation type="submission" date="2015-01" db="EMBL/GenBank/DDBJ databases">
        <title>Rufibacter sp./DG31D/ whole genome sequencing.</title>
        <authorList>
            <person name="Kim M.K."/>
            <person name="Srinivasan S."/>
            <person name="Lee J.-J."/>
        </authorList>
    </citation>
    <scope>NUCLEOTIDE SEQUENCE [LARGE SCALE GENOMIC DNA]</scope>
    <source>
        <strain evidence="8 9">DG31D</strain>
    </source>
</reference>
<dbReference type="InterPro" id="IPR003918">
    <property type="entry name" value="NADH_UbQ_OxRdtase"/>
</dbReference>
<feature type="transmembrane region" description="Helical" evidence="5">
    <location>
        <begin position="352"/>
        <end position="373"/>
    </location>
</feature>
<dbReference type="Proteomes" id="UP000036458">
    <property type="component" value="Chromosome"/>
</dbReference>
<feature type="domain" description="NADH:quinone oxidoreductase/Mrp antiporter transmembrane" evidence="7">
    <location>
        <begin position="147"/>
        <end position="436"/>
    </location>
</feature>
<dbReference type="GO" id="GO:0050136">
    <property type="term" value="F:NADH dehydrogenase (quinone) (non-electrogenic) activity"/>
    <property type="evidence" value="ECO:0007669"/>
    <property type="project" value="UniProtKB-UniRule"/>
</dbReference>
<accession>A0A0H4VU49</accession>
<comment type="similarity">
    <text evidence="5">Belongs to the complex I subunit 2 family.</text>
</comment>
<dbReference type="InterPro" id="IPR001750">
    <property type="entry name" value="ND/Mrp_TM"/>
</dbReference>
<dbReference type="PANTHER" id="PTHR22773">
    <property type="entry name" value="NADH DEHYDROGENASE"/>
    <property type="match status" value="1"/>
</dbReference>
<feature type="transmembrane region" description="Helical" evidence="5">
    <location>
        <begin position="126"/>
        <end position="145"/>
    </location>
</feature>
<feature type="transmembrane region" description="Helical" evidence="5">
    <location>
        <begin position="184"/>
        <end position="206"/>
    </location>
</feature>
<comment type="catalytic activity">
    <reaction evidence="5">
        <text>a quinone + NADH + 5 H(+)(in) = a quinol + NAD(+) + 4 H(+)(out)</text>
        <dbReference type="Rhea" id="RHEA:57888"/>
        <dbReference type="ChEBI" id="CHEBI:15378"/>
        <dbReference type="ChEBI" id="CHEBI:24646"/>
        <dbReference type="ChEBI" id="CHEBI:57540"/>
        <dbReference type="ChEBI" id="CHEBI:57945"/>
        <dbReference type="ChEBI" id="CHEBI:132124"/>
    </reaction>
</comment>